<gene>
    <name evidence="2" type="ORF">MOPEL_083_00380</name>
</gene>
<sequence length="257" mass="26820">MRRRPGSGRSTPASDVPAGEGADTDVPGVDEAAPSAATRRPAGRAHLRVMPGRTAEATDEVAGRGASAVDASVRDSTPTAEHGGDPGAELDEDVLAQAAAAALARAREAARAKGLRPGSRPAPRRRRRTGAVFSGTSNDARDPQPLGDQLDHLLLDRGWKIDVAAGSVMGRWDVIVGLDIARHCRPVTFEDGVLTVRADSTAWATQLRLMVPAILARCATEAGPGVVSELRITGPAAPSWSRGPRRARGQGPRDTYG</sequence>
<dbReference type="eggNOG" id="COG5512">
    <property type="taxonomic scope" value="Bacteria"/>
</dbReference>
<dbReference type="Proteomes" id="UP000004367">
    <property type="component" value="Unassembled WGS sequence"/>
</dbReference>
<dbReference type="EMBL" id="BAFE01000061">
    <property type="protein sequence ID" value="GAB48833.1"/>
    <property type="molecule type" value="Genomic_DNA"/>
</dbReference>
<dbReference type="AlphaFoldDB" id="H5USX5"/>
<dbReference type="PANTHER" id="PTHR36456:SF1">
    <property type="entry name" value="UPF0232 PROTEIN SCO3875"/>
    <property type="match status" value="1"/>
</dbReference>
<dbReference type="Pfam" id="PF05258">
    <property type="entry name" value="DciA"/>
    <property type="match status" value="1"/>
</dbReference>
<comment type="caution">
    <text evidence="2">The sequence shown here is derived from an EMBL/GenBank/DDBJ whole genome shotgun (WGS) entry which is preliminary data.</text>
</comment>
<evidence type="ECO:0000313" key="2">
    <source>
        <dbReference type="EMBL" id="GAB48833.1"/>
    </source>
</evidence>
<evidence type="ECO:0000256" key="1">
    <source>
        <dbReference type="SAM" id="MobiDB-lite"/>
    </source>
</evidence>
<dbReference type="PANTHER" id="PTHR36456">
    <property type="entry name" value="UPF0232 PROTEIN SCO3875"/>
    <property type="match status" value="1"/>
</dbReference>
<accession>H5USX5</accession>
<reference evidence="2 3" key="1">
    <citation type="submission" date="2012-02" db="EMBL/GenBank/DDBJ databases">
        <title>Whole genome shotgun sequence of Mobilicoccus pelagius NBRC 104925.</title>
        <authorList>
            <person name="Yoshida Y."/>
            <person name="Hosoyama A."/>
            <person name="Tsuchikane K."/>
            <person name="Katsumata H."/>
            <person name="Yamazaki S."/>
            <person name="Fujita N."/>
        </authorList>
    </citation>
    <scope>NUCLEOTIDE SEQUENCE [LARGE SCALE GENOMIC DNA]</scope>
    <source>
        <strain evidence="2 3">NBRC 104925</strain>
    </source>
</reference>
<feature type="region of interest" description="Disordered" evidence="1">
    <location>
        <begin position="109"/>
        <end position="145"/>
    </location>
</feature>
<dbReference type="STRING" id="1089455.MOPEL_083_00380"/>
<evidence type="ECO:0000313" key="3">
    <source>
        <dbReference type="Proteomes" id="UP000004367"/>
    </source>
</evidence>
<keyword evidence="3" id="KW-1185">Reference proteome</keyword>
<protein>
    <submittedName>
        <fullName evidence="2">Uncharacterized protein</fullName>
    </submittedName>
</protein>
<feature type="region of interest" description="Disordered" evidence="1">
    <location>
        <begin position="1"/>
        <end position="89"/>
    </location>
</feature>
<proteinExistence type="predicted"/>
<organism evidence="2 3">
    <name type="scientific">Mobilicoccus pelagius NBRC 104925</name>
    <dbReference type="NCBI Taxonomy" id="1089455"/>
    <lineage>
        <taxon>Bacteria</taxon>
        <taxon>Bacillati</taxon>
        <taxon>Actinomycetota</taxon>
        <taxon>Actinomycetes</taxon>
        <taxon>Micrococcales</taxon>
        <taxon>Dermatophilaceae</taxon>
        <taxon>Mobilicoccus</taxon>
    </lineage>
</organism>
<dbReference type="InterPro" id="IPR007922">
    <property type="entry name" value="DciA-like"/>
</dbReference>
<feature type="region of interest" description="Disordered" evidence="1">
    <location>
        <begin position="234"/>
        <end position="257"/>
    </location>
</feature>
<name>H5USX5_9MICO</name>